<dbReference type="InterPro" id="IPR012292">
    <property type="entry name" value="Globin/Proto"/>
</dbReference>
<dbReference type="GO" id="GO:0019825">
    <property type="term" value="F:oxygen binding"/>
    <property type="evidence" value="ECO:0007669"/>
    <property type="project" value="InterPro"/>
</dbReference>
<evidence type="ECO:0000256" key="4">
    <source>
        <dbReference type="ARBA" id="ARBA00023004"/>
    </source>
</evidence>
<proteinExistence type="predicted"/>
<dbReference type="EMBL" id="RSFE01000001">
    <property type="protein sequence ID" value="RWU12722.1"/>
    <property type="molecule type" value="Genomic_DNA"/>
</dbReference>
<dbReference type="GO" id="GO:0046872">
    <property type="term" value="F:metal ion binding"/>
    <property type="evidence" value="ECO:0007669"/>
    <property type="project" value="UniProtKB-KW"/>
</dbReference>
<protein>
    <submittedName>
        <fullName evidence="7">Group 1 truncated hemoglobin</fullName>
    </submittedName>
</protein>
<evidence type="ECO:0000256" key="2">
    <source>
        <dbReference type="ARBA" id="ARBA00022617"/>
    </source>
</evidence>
<dbReference type="OrthoDB" id="9795814at2"/>
<evidence type="ECO:0000256" key="3">
    <source>
        <dbReference type="ARBA" id="ARBA00022723"/>
    </source>
</evidence>
<sequence>MMLRTAILALGLLMTPLAQADKGSLYQELGEYEGISKLMETFILEIAEDDRIIHHFENVDIDRFHKMLTEHICELSAGPCEYTGKPMPEVHLGMNITRAEFNALVEDLIQAMESEQIPVSAQNRLLAILAAMHKEVIHL</sequence>
<dbReference type="RefSeq" id="WP_128351050.1">
    <property type="nucleotide sequence ID" value="NZ_RSFE01000001.1"/>
</dbReference>
<feature type="binding site" description="distal binding residue" evidence="5">
    <location>
        <position position="91"/>
    </location>
    <ligand>
        <name>heme</name>
        <dbReference type="ChEBI" id="CHEBI:30413"/>
    </ligand>
    <ligandPart>
        <name>Fe</name>
        <dbReference type="ChEBI" id="CHEBI:18248"/>
    </ligandPart>
</feature>
<dbReference type="InterPro" id="IPR009050">
    <property type="entry name" value="Globin-like_sf"/>
</dbReference>
<keyword evidence="2 5" id="KW-0349">Heme</keyword>
<dbReference type="Proteomes" id="UP000288789">
    <property type="component" value="Unassembled WGS sequence"/>
</dbReference>
<name>A0A443Z710_9GAMM</name>
<evidence type="ECO:0000256" key="5">
    <source>
        <dbReference type="PIRSR" id="PIRSR601486-1"/>
    </source>
</evidence>
<organism evidence="7 8">
    <name type="scientific">Pseudidiomarina gelatinasegens</name>
    <dbReference type="NCBI Taxonomy" id="2487740"/>
    <lineage>
        <taxon>Bacteria</taxon>
        <taxon>Pseudomonadati</taxon>
        <taxon>Pseudomonadota</taxon>
        <taxon>Gammaproteobacteria</taxon>
        <taxon>Alteromonadales</taxon>
        <taxon>Idiomarinaceae</taxon>
        <taxon>Pseudidiomarina</taxon>
    </lineage>
</organism>
<evidence type="ECO:0000313" key="8">
    <source>
        <dbReference type="Proteomes" id="UP000288789"/>
    </source>
</evidence>
<evidence type="ECO:0000256" key="1">
    <source>
        <dbReference type="ARBA" id="ARBA00022448"/>
    </source>
</evidence>
<dbReference type="SUPFAM" id="SSF46458">
    <property type="entry name" value="Globin-like"/>
    <property type="match status" value="1"/>
</dbReference>
<feature type="signal peptide" evidence="6">
    <location>
        <begin position="1"/>
        <end position="20"/>
    </location>
</feature>
<dbReference type="GO" id="GO:0020037">
    <property type="term" value="F:heme binding"/>
    <property type="evidence" value="ECO:0007669"/>
    <property type="project" value="InterPro"/>
</dbReference>
<accession>A0A443Z710</accession>
<reference evidence="7 8" key="1">
    <citation type="submission" date="2018-12" db="EMBL/GenBank/DDBJ databases">
        <authorList>
            <person name="Li A."/>
            <person name="Zhang M."/>
            <person name="Zhu H."/>
        </authorList>
    </citation>
    <scope>NUCLEOTIDE SEQUENCE [LARGE SCALE GENOMIC DNA]</scope>
    <source>
        <strain evidence="7 8">R04H25</strain>
    </source>
</reference>
<evidence type="ECO:0000256" key="6">
    <source>
        <dbReference type="SAM" id="SignalP"/>
    </source>
</evidence>
<dbReference type="AlphaFoldDB" id="A0A443Z710"/>
<comment type="caution">
    <text evidence="7">The sequence shown here is derived from an EMBL/GenBank/DDBJ whole genome shotgun (WGS) entry which is preliminary data.</text>
</comment>
<dbReference type="Pfam" id="PF01152">
    <property type="entry name" value="Bac_globin"/>
    <property type="match status" value="1"/>
</dbReference>
<dbReference type="CDD" id="cd00454">
    <property type="entry name" value="TrHb1_N"/>
    <property type="match status" value="1"/>
</dbReference>
<keyword evidence="8" id="KW-1185">Reference proteome</keyword>
<evidence type="ECO:0000313" key="7">
    <source>
        <dbReference type="EMBL" id="RWU12722.1"/>
    </source>
</evidence>
<keyword evidence="6" id="KW-0732">Signal</keyword>
<keyword evidence="3 5" id="KW-0479">Metal-binding</keyword>
<dbReference type="InterPro" id="IPR001486">
    <property type="entry name" value="Hemoglobin_trunc"/>
</dbReference>
<dbReference type="Gene3D" id="1.10.490.10">
    <property type="entry name" value="Globins"/>
    <property type="match status" value="1"/>
</dbReference>
<keyword evidence="4 5" id="KW-0408">Iron</keyword>
<gene>
    <name evidence="7" type="ORF">EGC76_00390</name>
</gene>
<feature type="chain" id="PRO_5019339168" evidence="6">
    <location>
        <begin position="21"/>
        <end position="139"/>
    </location>
</feature>
<keyword evidence="1" id="KW-0813">Transport</keyword>